<evidence type="ECO:0000313" key="3">
    <source>
        <dbReference type="Proteomes" id="UP001153714"/>
    </source>
</evidence>
<sequence>MANPNVNKKMTRKTESIAMAAHHSQQIEGQENHKEENPEMKEYLAGSKIAYTNISKLAINADVNIGKKVAEEAKKMDNMIKELVAKYLQKTDYSQIEEMIKNGLTEIQEENTRTRAMCTDMVHNAMDHVQELQKNNGQIERSQQEIKLEIEQCKEEIKRNQEEKNKVDKEVQEKIEKLTKEQKKTINMIKEKESGSSGINEIQHKELTEICKENKIMNQELKENIEKIRKVSEEIRQDNKIGKEVINSIKETQEEKVRIVQQKETEGERTETYAEKLNNKGQRRPHTTYHSIIVNSVD</sequence>
<evidence type="ECO:0000256" key="1">
    <source>
        <dbReference type="SAM" id="Coils"/>
    </source>
</evidence>
<proteinExistence type="predicted"/>
<gene>
    <name evidence="2" type="ORF">DIATSA_LOCUS880</name>
</gene>
<dbReference type="AlphaFoldDB" id="A0A9N9N412"/>
<reference evidence="2" key="2">
    <citation type="submission" date="2022-10" db="EMBL/GenBank/DDBJ databases">
        <authorList>
            <consortium name="ENA_rothamsted_submissions"/>
            <consortium name="culmorum"/>
            <person name="King R."/>
        </authorList>
    </citation>
    <scope>NUCLEOTIDE SEQUENCE</scope>
</reference>
<accession>A0A9N9N412</accession>
<keyword evidence="3" id="KW-1185">Reference proteome</keyword>
<feature type="coiled-coil region" evidence="1">
    <location>
        <begin position="211"/>
        <end position="238"/>
    </location>
</feature>
<protein>
    <submittedName>
        <fullName evidence="2">Uncharacterized protein</fullName>
    </submittedName>
</protein>
<feature type="coiled-coil region" evidence="1">
    <location>
        <begin position="129"/>
        <end position="184"/>
    </location>
</feature>
<organism evidence="2 3">
    <name type="scientific">Diatraea saccharalis</name>
    <name type="common">sugarcane borer</name>
    <dbReference type="NCBI Taxonomy" id="40085"/>
    <lineage>
        <taxon>Eukaryota</taxon>
        <taxon>Metazoa</taxon>
        <taxon>Ecdysozoa</taxon>
        <taxon>Arthropoda</taxon>
        <taxon>Hexapoda</taxon>
        <taxon>Insecta</taxon>
        <taxon>Pterygota</taxon>
        <taxon>Neoptera</taxon>
        <taxon>Endopterygota</taxon>
        <taxon>Lepidoptera</taxon>
        <taxon>Glossata</taxon>
        <taxon>Ditrysia</taxon>
        <taxon>Pyraloidea</taxon>
        <taxon>Crambidae</taxon>
        <taxon>Crambinae</taxon>
        <taxon>Diatraea</taxon>
    </lineage>
</organism>
<dbReference type="Proteomes" id="UP001153714">
    <property type="component" value="Chromosome 10"/>
</dbReference>
<name>A0A9N9N412_9NEOP</name>
<evidence type="ECO:0000313" key="2">
    <source>
        <dbReference type="EMBL" id="CAG9782638.1"/>
    </source>
</evidence>
<keyword evidence="1" id="KW-0175">Coiled coil</keyword>
<reference evidence="2" key="1">
    <citation type="submission" date="2021-12" db="EMBL/GenBank/DDBJ databases">
        <authorList>
            <person name="King R."/>
        </authorList>
    </citation>
    <scope>NUCLEOTIDE SEQUENCE</scope>
</reference>
<dbReference type="EMBL" id="OU893341">
    <property type="protein sequence ID" value="CAG9782638.1"/>
    <property type="molecule type" value="Genomic_DNA"/>
</dbReference>